<reference evidence="1 2" key="1">
    <citation type="submission" date="2019-01" db="EMBL/GenBank/DDBJ databases">
        <authorList>
            <person name="Sayadi A."/>
        </authorList>
    </citation>
    <scope>NUCLEOTIDE SEQUENCE [LARGE SCALE GENOMIC DNA]</scope>
</reference>
<accession>A0A653C445</accession>
<gene>
    <name evidence="1" type="ORF">CALMAC_LOCUS6089</name>
</gene>
<evidence type="ECO:0000313" key="2">
    <source>
        <dbReference type="Proteomes" id="UP000410492"/>
    </source>
</evidence>
<sequence>MFIIDIQGFTNGCNFICKEIAIMNTVTGYWQHKLINWTVQNLHGLPWDLLSPSAEDFLYYEQITTFFKDFVQDAPIFVKGYQKKQWLERIITNHITDLYDAGCPSLATLKKTFKYRHCFKHLYNNLTCALENVHLLYNWKLITNLDGCNE</sequence>
<proteinExistence type="predicted"/>
<dbReference type="EMBL" id="CAACVG010006942">
    <property type="protein sequence ID" value="VEN42696.1"/>
    <property type="molecule type" value="Genomic_DNA"/>
</dbReference>
<keyword evidence="2" id="KW-1185">Reference proteome</keyword>
<dbReference type="Proteomes" id="UP000410492">
    <property type="component" value="Unassembled WGS sequence"/>
</dbReference>
<evidence type="ECO:0000313" key="1">
    <source>
        <dbReference type="EMBL" id="VEN42696.1"/>
    </source>
</evidence>
<dbReference type="OrthoDB" id="6655084at2759"/>
<organism evidence="1 2">
    <name type="scientific">Callosobruchus maculatus</name>
    <name type="common">Southern cowpea weevil</name>
    <name type="synonym">Pulse bruchid</name>
    <dbReference type="NCBI Taxonomy" id="64391"/>
    <lineage>
        <taxon>Eukaryota</taxon>
        <taxon>Metazoa</taxon>
        <taxon>Ecdysozoa</taxon>
        <taxon>Arthropoda</taxon>
        <taxon>Hexapoda</taxon>
        <taxon>Insecta</taxon>
        <taxon>Pterygota</taxon>
        <taxon>Neoptera</taxon>
        <taxon>Endopterygota</taxon>
        <taxon>Coleoptera</taxon>
        <taxon>Polyphaga</taxon>
        <taxon>Cucujiformia</taxon>
        <taxon>Chrysomeloidea</taxon>
        <taxon>Chrysomelidae</taxon>
        <taxon>Bruchinae</taxon>
        <taxon>Bruchini</taxon>
        <taxon>Callosobruchus</taxon>
    </lineage>
</organism>
<protein>
    <submittedName>
        <fullName evidence="1">Uncharacterized protein</fullName>
    </submittedName>
</protein>
<dbReference type="AlphaFoldDB" id="A0A653C445"/>
<name>A0A653C445_CALMS</name>